<name>A3ZPU6_9BACT</name>
<sequence length="102" mass="11029">MSRLFRSIGLLLLVGCLLGCGMSGDGAVRVVPPAPDAKETLQQIATSGNLKAVKQRLYEEIDGMREARPQQAEELMADFKQLSAEKDPAAIKAKAQEMADKL</sequence>
<dbReference type="Proteomes" id="UP000004358">
    <property type="component" value="Unassembled WGS sequence"/>
</dbReference>
<organism evidence="1 2">
    <name type="scientific">Blastopirellula marina DSM 3645</name>
    <dbReference type="NCBI Taxonomy" id="314230"/>
    <lineage>
        <taxon>Bacteria</taxon>
        <taxon>Pseudomonadati</taxon>
        <taxon>Planctomycetota</taxon>
        <taxon>Planctomycetia</taxon>
        <taxon>Pirellulales</taxon>
        <taxon>Pirellulaceae</taxon>
        <taxon>Blastopirellula</taxon>
    </lineage>
</organism>
<comment type="caution">
    <text evidence="1">The sequence shown here is derived from an EMBL/GenBank/DDBJ whole genome shotgun (WGS) entry which is preliminary data.</text>
</comment>
<dbReference type="EMBL" id="AANZ01000005">
    <property type="protein sequence ID" value="EAQ81219.1"/>
    <property type="molecule type" value="Genomic_DNA"/>
</dbReference>
<dbReference type="OrthoDB" id="285010at2"/>
<dbReference type="AlphaFoldDB" id="A3ZPU6"/>
<dbReference type="HOGENOM" id="CLU_2271947_0_0_0"/>
<dbReference type="STRING" id="314230.DSM3645_22546"/>
<protein>
    <submittedName>
        <fullName evidence="1">Uncharacterized protein</fullName>
    </submittedName>
</protein>
<evidence type="ECO:0000313" key="1">
    <source>
        <dbReference type="EMBL" id="EAQ81219.1"/>
    </source>
</evidence>
<reference evidence="1 2" key="1">
    <citation type="submission" date="2006-02" db="EMBL/GenBank/DDBJ databases">
        <authorList>
            <person name="Amann R."/>
            <person name="Ferriera S."/>
            <person name="Johnson J."/>
            <person name="Kravitz S."/>
            <person name="Halpern A."/>
            <person name="Remington K."/>
            <person name="Beeson K."/>
            <person name="Tran B."/>
            <person name="Rogers Y.-H."/>
            <person name="Friedman R."/>
            <person name="Venter J.C."/>
        </authorList>
    </citation>
    <scope>NUCLEOTIDE SEQUENCE [LARGE SCALE GENOMIC DNA]</scope>
    <source>
        <strain evidence="1 2">DSM 3645</strain>
    </source>
</reference>
<accession>A3ZPU6</accession>
<dbReference type="RefSeq" id="WP_002652408.1">
    <property type="nucleotide sequence ID" value="NZ_CH672376.1"/>
</dbReference>
<evidence type="ECO:0000313" key="2">
    <source>
        <dbReference type="Proteomes" id="UP000004358"/>
    </source>
</evidence>
<gene>
    <name evidence="1" type="ORF">DSM3645_22546</name>
</gene>
<proteinExistence type="predicted"/>